<comment type="caution">
    <text evidence="1">The sequence shown here is derived from an EMBL/GenBank/DDBJ whole genome shotgun (WGS) entry which is preliminary data.</text>
</comment>
<name>H5TAW0_9ALTE</name>
<dbReference type="EMBL" id="BAET01000012">
    <property type="protein sequence ID" value="GAB55437.1"/>
    <property type="molecule type" value="Genomic_DNA"/>
</dbReference>
<keyword evidence="2" id="KW-1185">Reference proteome</keyword>
<evidence type="ECO:0000313" key="2">
    <source>
        <dbReference type="Proteomes" id="UP000053586"/>
    </source>
</evidence>
<protein>
    <submittedName>
        <fullName evidence="1">Uncharacterized protein</fullName>
    </submittedName>
</protein>
<accession>H5TAW0</accession>
<reference evidence="1 2" key="2">
    <citation type="journal article" date="2017" name="Antonie Van Leeuwenhoek">
        <title>Rhizobium rhizosphaerae sp. nov., a novel species isolated from rice rhizosphere.</title>
        <authorList>
            <person name="Zhao J.J."/>
            <person name="Zhang J."/>
            <person name="Zhang R.J."/>
            <person name="Zhang C.W."/>
            <person name="Yin H.Q."/>
            <person name="Zhang X.X."/>
        </authorList>
    </citation>
    <scope>NUCLEOTIDE SEQUENCE [LARGE SCALE GENOMIC DNA]</scope>
    <source>
        <strain evidence="1 2">ACAM 611</strain>
    </source>
</reference>
<dbReference type="AlphaFoldDB" id="H5TAW0"/>
<sequence>MSGVTPMMIKNKTCSSHMINFLATDNFGYQLLFYKNIIV</sequence>
<gene>
    <name evidence="1" type="ORF">GPUN_1313</name>
</gene>
<reference evidence="1 2" key="1">
    <citation type="journal article" date="2012" name="J. Bacteriol.">
        <title>Genome sequence of proteorhodopsin-containing sea ice bacterium Glaciecola punicea ACAM 611T.</title>
        <authorList>
            <person name="Qin Q.-L."/>
            <person name="Xie B.-B."/>
            <person name="Shu Y.-L."/>
            <person name="Rong J.-C."/>
            <person name="Zhao D.-L."/>
            <person name="Zhang X.-Y."/>
            <person name="Chen X.-L."/>
            <person name="Zhou B.-C."/>
            <person name="Zhanga Y.-Z."/>
        </authorList>
    </citation>
    <scope>NUCLEOTIDE SEQUENCE [LARGE SCALE GENOMIC DNA]</scope>
    <source>
        <strain evidence="1 2">ACAM 611</strain>
    </source>
</reference>
<proteinExistence type="predicted"/>
<dbReference type="Proteomes" id="UP000053586">
    <property type="component" value="Unassembled WGS sequence"/>
</dbReference>
<organism evidence="1 2">
    <name type="scientific">Glaciecola punicea ACAM 611</name>
    <dbReference type="NCBI Taxonomy" id="1121923"/>
    <lineage>
        <taxon>Bacteria</taxon>
        <taxon>Pseudomonadati</taxon>
        <taxon>Pseudomonadota</taxon>
        <taxon>Gammaproteobacteria</taxon>
        <taxon>Alteromonadales</taxon>
        <taxon>Alteromonadaceae</taxon>
        <taxon>Glaciecola</taxon>
    </lineage>
</organism>
<evidence type="ECO:0000313" key="1">
    <source>
        <dbReference type="EMBL" id="GAB55437.1"/>
    </source>
</evidence>